<feature type="transmembrane region" description="Helical" evidence="1">
    <location>
        <begin position="364"/>
        <end position="386"/>
    </location>
</feature>
<keyword evidence="3" id="KW-1185">Reference proteome</keyword>
<name>A0A9J6RBU0_9BACI</name>
<feature type="transmembrane region" description="Helical" evidence="1">
    <location>
        <begin position="175"/>
        <end position="197"/>
    </location>
</feature>
<feature type="transmembrane region" description="Helical" evidence="1">
    <location>
        <begin position="392"/>
        <end position="413"/>
    </location>
</feature>
<dbReference type="Proteomes" id="UP001084197">
    <property type="component" value="Unassembled WGS sequence"/>
</dbReference>
<feature type="transmembrane region" description="Helical" evidence="1">
    <location>
        <begin position="203"/>
        <end position="221"/>
    </location>
</feature>
<organism evidence="2 3">
    <name type="scientific">Natronobacillus azotifigens</name>
    <dbReference type="NCBI Taxonomy" id="472978"/>
    <lineage>
        <taxon>Bacteria</taxon>
        <taxon>Bacillati</taxon>
        <taxon>Bacillota</taxon>
        <taxon>Bacilli</taxon>
        <taxon>Bacillales</taxon>
        <taxon>Bacillaceae</taxon>
        <taxon>Natronobacillus</taxon>
    </lineage>
</organism>
<gene>
    <name evidence="2" type="ORF">OWO01_05700</name>
</gene>
<reference evidence="2" key="1">
    <citation type="submission" date="2022-11" db="EMBL/GenBank/DDBJ databases">
        <title>WGS of Natronobacillus azotifigens 24KS-1, an anaerobic diazotrophic haloalkaliphile from soda-rich habitats.</title>
        <authorList>
            <person name="Sorokin D.Y."/>
            <person name="Merkel A.Y."/>
        </authorList>
    </citation>
    <scope>NUCLEOTIDE SEQUENCE</scope>
    <source>
        <strain evidence="2">24KS-1</strain>
    </source>
</reference>
<accession>A0A9J6RBU0</accession>
<evidence type="ECO:0000313" key="3">
    <source>
        <dbReference type="Proteomes" id="UP001084197"/>
    </source>
</evidence>
<proteinExistence type="predicted"/>
<feature type="transmembrane region" description="Helical" evidence="1">
    <location>
        <begin position="301"/>
        <end position="317"/>
    </location>
</feature>
<dbReference type="AlphaFoldDB" id="A0A9J6RBU0"/>
<sequence>MSKLPSTRQVYQKIKKSRKQKKRMLYRLAFGVAFDRTMLVYLTFFLVLGLLWVHDILKQTEPIFLVAENIATDYFFLILIVASMRSLSFSFTRPGVRFSSAELLLSMLPYDKKKLWYYNAFEKNKRFSQVIVATAALVYLITPFTFLFIFSVTLSLILIECLMTIPQWVIYQLPWYIKLIITQAPFVIGLWAFGLSFFVANPIYLTMSIFLFLVIVNFLLFKRVFQRVRWHDVVKTNDQLIWNIFFISKMSKIEIKPPKRQGVYHHMIRNKRLKRPFSWTKPQSIYHRNIFLLFTEQKEQMLQGFFGVIFILIALSFHHPYLLGVGIALGTILYVQIAVSFFVELFKDKLIFSLPWRIDRWEKYFARWVFVGSIPLFVVLIGVLLLFTDQWIWIPFLLLSYVIVGKYFVQFVLKSRVILITKQSKPISQVFSVIVVLLFLYLMNSTTKPAFSILVILCEIIRYTYVNRTLLIKGEQHNG</sequence>
<comment type="caution">
    <text evidence="2">The sequence shown here is derived from an EMBL/GenBank/DDBJ whole genome shotgun (WGS) entry which is preliminary data.</text>
</comment>
<feature type="transmembrane region" description="Helical" evidence="1">
    <location>
        <begin position="425"/>
        <end position="443"/>
    </location>
</feature>
<keyword evidence="1" id="KW-0472">Membrane</keyword>
<evidence type="ECO:0000313" key="2">
    <source>
        <dbReference type="EMBL" id="MCZ0702697.1"/>
    </source>
</evidence>
<feature type="transmembrane region" description="Helical" evidence="1">
    <location>
        <begin position="323"/>
        <end position="343"/>
    </location>
</feature>
<evidence type="ECO:0000256" key="1">
    <source>
        <dbReference type="SAM" id="Phobius"/>
    </source>
</evidence>
<keyword evidence="1" id="KW-1133">Transmembrane helix</keyword>
<keyword evidence="1" id="KW-0812">Transmembrane</keyword>
<feature type="transmembrane region" description="Helical" evidence="1">
    <location>
        <begin position="130"/>
        <end position="163"/>
    </location>
</feature>
<feature type="transmembrane region" description="Helical" evidence="1">
    <location>
        <begin position="25"/>
        <end position="51"/>
    </location>
</feature>
<dbReference type="RefSeq" id="WP_268779466.1">
    <property type="nucleotide sequence ID" value="NZ_JAPRAT010000008.1"/>
</dbReference>
<protein>
    <submittedName>
        <fullName evidence="2">Uncharacterized protein</fullName>
    </submittedName>
</protein>
<dbReference type="EMBL" id="JAPRAT010000008">
    <property type="protein sequence ID" value="MCZ0702697.1"/>
    <property type="molecule type" value="Genomic_DNA"/>
</dbReference>